<accession>A0A8J8G9Q9</accession>
<evidence type="ECO:0000313" key="2">
    <source>
        <dbReference type="Proteomes" id="UP000610746"/>
    </source>
</evidence>
<keyword evidence="2" id="KW-1185">Reference proteome</keyword>
<dbReference type="RefSeq" id="WP_173780609.1">
    <property type="nucleotide sequence ID" value="NZ_JABSNO010000042.1"/>
</dbReference>
<organism evidence="1 2">
    <name type="scientific">Frigoriflavimonas asaccharolytica</name>
    <dbReference type="NCBI Taxonomy" id="2735899"/>
    <lineage>
        <taxon>Bacteria</taxon>
        <taxon>Pseudomonadati</taxon>
        <taxon>Bacteroidota</taxon>
        <taxon>Flavobacteriia</taxon>
        <taxon>Flavobacteriales</taxon>
        <taxon>Weeksellaceae</taxon>
        <taxon>Frigoriflavimonas</taxon>
    </lineage>
</organism>
<evidence type="ECO:0000313" key="1">
    <source>
        <dbReference type="EMBL" id="NRS94078.1"/>
    </source>
</evidence>
<protein>
    <submittedName>
        <fullName evidence="1">Uncharacterized protein</fullName>
    </submittedName>
</protein>
<comment type="caution">
    <text evidence="1">The sequence shown here is derived from an EMBL/GenBank/DDBJ whole genome shotgun (WGS) entry which is preliminary data.</text>
</comment>
<reference evidence="1" key="1">
    <citation type="submission" date="2020-05" db="EMBL/GenBank/DDBJ databases">
        <title>Genomic Encyclopedia of Type Strains, Phase IV (KMG-V): Genome sequencing to study the core and pangenomes of soil and plant-associated prokaryotes.</title>
        <authorList>
            <person name="Whitman W."/>
        </authorList>
    </citation>
    <scope>NUCLEOTIDE SEQUENCE</scope>
    <source>
        <strain evidence="1">16F</strain>
    </source>
</reference>
<gene>
    <name evidence="1" type="ORF">HNQ03_003178</name>
</gene>
<dbReference type="Proteomes" id="UP000610746">
    <property type="component" value="Unassembled WGS sequence"/>
</dbReference>
<name>A0A8J8G9Q9_9FLAO</name>
<dbReference type="AlphaFoldDB" id="A0A8J8G9Q9"/>
<sequence length="139" mass="16616">MFKKLFTLIFSILLITINAQKLTICSKYKNDLYEIFNGKYQKDLCTTTNDFGFAVCELYTLQISEKYIILNIDGQNIEKELKLFSTKINKNSYQIFDENFNKIGMIYIVKNTFYFNYKYYLKNADEKKINIGYKFNKIE</sequence>
<dbReference type="EMBL" id="JABSNO010000042">
    <property type="protein sequence ID" value="NRS94078.1"/>
    <property type="molecule type" value="Genomic_DNA"/>
</dbReference>
<proteinExistence type="predicted"/>